<dbReference type="InterPro" id="IPR009012">
    <property type="entry name" value="GrpE_head"/>
</dbReference>
<accession>A0A6P2CQX4</accession>
<evidence type="ECO:0000256" key="11">
    <source>
        <dbReference type="RuleBase" id="RU000639"/>
    </source>
</evidence>
<dbReference type="Gene3D" id="3.90.20.20">
    <property type="match status" value="1"/>
</dbReference>
<dbReference type="SUPFAM" id="SSF58014">
    <property type="entry name" value="Coiled-coil domain of nucleotide exchange factor GrpE"/>
    <property type="match status" value="1"/>
</dbReference>
<feature type="compositionally biased region" description="Acidic residues" evidence="13">
    <location>
        <begin position="8"/>
        <end position="19"/>
    </location>
</feature>
<dbReference type="GO" id="GO:0006457">
    <property type="term" value="P:protein folding"/>
    <property type="evidence" value="ECO:0007669"/>
    <property type="project" value="InterPro"/>
</dbReference>
<evidence type="ECO:0000256" key="12">
    <source>
        <dbReference type="RuleBase" id="RU004478"/>
    </source>
</evidence>
<evidence type="ECO:0000256" key="9">
    <source>
        <dbReference type="ARBA" id="ARBA00076414"/>
    </source>
</evidence>
<evidence type="ECO:0000256" key="8">
    <source>
        <dbReference type="ARBA" id="ARBA00072274"/>
    </source>
</evidence>
<comment type="function">
    <text evidence="7 10 11">Participates actively in the response to hyperosmotic and heat shock by preventing the aggregation of stress-denatured proteins, in association with DnaK and GrpE. It is the nucleotide exchange factor for DnaK and may function as a thermosensor. Unfolded proteins bind initially to DnaJ; upon interaction with the DnaJ-bound protein, DnaK hydrolyzes its bound ATP, resulting in the formation of a stable complex. GrpE releases ADP from DnaK; ATP binding to DnaK triggers the release of the substrate protein, thus completing the reaction cycle. Several rounds of ATP-dependent interactions between DnaJ, DnaK and GrpE are required for fully efficient folding.</text>
</comment>
<evidence type="ECO:0000256" key="10">
    <source>
        <dbReference type="HAMAP-Rule" id="MF_01151"/>
    </source>
</evidence>
<reference evidence="14 15" key="1">
    <citation type="submission" date="2019-01" db="EMBL/GenBank/DDBJ databases">
        <title>Leuconostoc litchii sp. nov., a novel lactic acid bacterium isolated from lychee.</title>
        <authorList>
            <person name="Wang L.-T."/>
        </authorList>
    </citation>
    <scope>NUCLEOTIDE SEQUENCE [LARGE SCALE GENOMIC DNA]</scope>
    <source>
        <strain evidence="14 15">MB7</strain>
    </source>
</reference>
<evidence type="ECO:0000256" key="13">
    <source>
        <dbReference type="SAM" id="MobiDB-lite"/>
    </source>
</evidence>
<dbReference type="GO" id="GO:0051082">
    <property type="term" value="F:unfolded protein binding"/>
    <property type="evidence" value="ECO:0007669"/>
    <property type="project" value="TreeGrafter"/>
</dbReference>
<dbReference type="NCBIfam" id="NF010738">
    <property type="entry name" value="PRK14140.1"/>
    <property type="match status" value="1"/>
</dbReference>
<dbReference type="PANTHER" id="PTHR21237:SF23">
    <property type="entry name" value="GRPE PROTEIN HOMOLOG, MITOCHONDRIAL"/>
    <property type="match status" value="1"/>
</dbReference>
<dbReference type="OrthoDB" id="9812586at2"/>
<dbReference type="GO" id="GO:0005737">
    <property type="term" value="C:cytoplasm"/>
    <property type="evidence" value="ECO:0007669"/>
    <property type="project" value="UniProtKB-SubCell"/>
</dbReference>
<keyword evidence="6 10" id="KW-0143">Chaperone</keyword>
<name>A0A6P2CQX4_9LACO</name>
<organism evidence="14 15">
    <name type="scientific">Leuconostoc litchii</name>
    <dbReference type="NCBI Taxonomy" id="1981069"/>
    <lineage>
        <taxon>Bacteria</taxon>
        <taxon>Bacillati</taxon>
        <taxon>Bacillota</taxon>
        <taxon>Bacilli</taxon>
        <taxon>Lactobacillales</taxon>
        <taxon>Lactobacillaceae</taxon>
        <taxon>Leuconostoc</taxon>
    </lineage>
</organism>
<evidence type="ECO:0000256" key="6">
    <source>
        <dbReference type="ARBA" id="ARBA00023186"/>
    </source>
</evidence>
<proteinExistence type="inferred from homology"/>
<dbReference type="PRINTS" id="PR00773">
    <property type="entry name" value="GRPEPROTEIN"/>
</dbReference>
<evidence type="ECO:0000256" key="2">
    <source>
        <dbReference type="ARBA" id="ARBA00009054"/>
    </source>
</evidence>
<evidence type="ECO:0000256" key="7">
    <source>
        <dbReference type="ARBA" id="ARBA00053401"/>
    </source>
</evidence>
<dbReference type="PANTHER" id="PTHR21237">
    <property type="entry name" value="GRPE PROTEIN"/>
    <property type="match status" value="1"/>
</dbReference>
<dbReference type="SUPFAM" id="SSF51064">
    <property type="entry name" value="Head domain of nucleotide exchange factor GrpE"/>
    <property type="match status" value="1"/>
</dbReference>
<protein>
    <recommendedName>
        <fullName evidence="8 10">Protein GrpE</fullName>
    </recommendedName>
    <alternativeName>
        <fullName evidence="9 10">HSP-70 cofactor</fullName>
    </alternativeName>
</protein>
<sequence length="189" mass="21090">MTEKNEEIVEDKDISEEVDEKLTEEIESEADNLQADSDLEQEKNNALVEQVNNLEEKLLRSQAEIQNIQQRNAREMQNIRKYDGQKLASAVLPAVDNLERALQVEANDEVAKQIKTGVEMTLKTLTQALIDNGITSTGEVGEAFDPTKHQAIQSVDSTDVDSDQIAQVLQKGYVLQDRVIRPAMVAVAK</sequence>
<dbReference type="InterPro" id="IPR013805">
    <property type="entry name" value="GrpE_CC"/>
</dbReference>
<dbReference type="GO" id="GO:0042803">
    <property type="term" value="F:protein homodimerization activity"/>
    <property type="evidence" value="ECO:0007669"/>
    <property type="project" value="InterPro"/>
</dbReference>
<dbReference type="GO" id="GO:0051087">
    <property type="term" value="F:protein-folding chaperone binding"/>
    <property type="evidence" value="ECO:0007669"/>
    <property type="project" value="InterPro"/>
</dbReference>
<dbReference type="FunFam" id="2.30.22.10:FF:000001">
    <property type="entry name" value="Protein GrpE"/>
    <property type="match status" value="1"/>
</dbReference>
<keyword evidence="4 10" id="KW-0963">Cytoplasm</keyword>
<dbReference type="GO" id="GO:0000774">
    <property type="term" value="F:adenyl-nucleotide exchange factor activity"/>
    <property type="evidence" value="ECO:0007669"/>
    <property type="project" value="InterPro"/>
</dbReference>
<dbReference type="AlphaFoldDB" id="A0A6P2CQX4"/>
<dbReference type="Pfam" id="PF01025">
    <property type="entry name" value="GrpE"/>
    <property type="match status" value="1"/>
</dbReference>
<evidence type="ECO:0000256" key="4">
    <source>
        <dbReference type="ARBA" id="ARBA00022490"/>
    </source>
</evidence>
<dbReference type="RefSeq" id="WP_148603937.1">
    <property type="nucleotide sequence ID" value="NZ_BSUV01000001.1"/>
</dbReference>
<dbReference type="EMBL" id="SDGY01000001">
    <property type="protein sequence ID" value="TYC46737.1"/>
    <property type="molecule type" value="Genomic_DNA"/>
</dbReference>
<comment type="similarity">
    <text evidence="2 10 12">Belongs to the GrpE family.</text>
</comment>
<evidence type="ECO:0000256" key="5">
    <source>
        <dbReference type="ARBA" id="ARBA00023016"/>
    </source>
</evidence>
<keyword evidence="5 10" id="KW-0346">Stress response</keyword>
<comment type="subunit">
    <text evidence="3 10">Homodimer.</text>
</comment>
<evidence type="ECO:0000256" key="1">
    <source>
        <dbReference type="ARBA" id="ARBA00004496"/>
    </source>
</evidence>
<feature type="region of interest" description="Disordered" evidence="13">
    <location>
        <begin position="1"/>
        <end position="43"/>
    </location>
</feature>
<dbReference type="PROSITE" id="PS01071">
    <property type="entry name" value="GRPE"/>
    <property type="match status" value="1"/>
</dbReference>
<dbReference type="Proteomes" id="UP000442244">
    <property type="component" value="Unassembled WGS sequence"/>
</dbReference>
<evidence type="ECO:0000313" key="14">
    <source>
        <dbReference type="EMBL" id="TYC46737.1"/>
    </source>
</evidence>
<dbReference type="Gene3D" id="2.30.22.10">
    <property type="entry name" value="Head domain of nucleotide exchange factor GrpE"/>
    <property type="match status" value="1"/>
</dbReference>
<dbReference type="InterPro" id="IPR000740">
    <property type="entry name" value="GrpE"/>
</dbReference>
<keyword evidence="15" id="KW-1185">Reference proteome</keyword>
<dbReference type="CDD" id="cd00446">
    <property type="entry name" value="GrpE"/>
    <property type="match status" value="1"/>
</dbReference>
<dbReference type="NCBIfam" id="NF010759">
    <property type="entry name" value="PRK14162.1"/>
    <property type="match status" value="1"/>
</dbReference>
<comment type="caution">
    <text evidence="14">The sequence shown here is derived from an EMBL/GenBank/DDBJ whole genome shotgun (WGS) entry which is preliminary data.</text>
</comment>
<evidence type="ECO:0000313" key="15">
    <source>
        <dbReference type="Proteomes" id="UP000442244"/>
    </source>
</evidence>
<evidence type="ECO:0000256" key="3">
    <source>
        <dbReference type="ARBA" id="ARBA00011738"/>
    </source>
</evidence>
<dbReference type="HAMAP" id="MF_01151">
    <property type="entry name" value="GrpE"/>
    <property type="match status" value="1"/>
</dbReference>
<gene>
    <name evidence="10 14" type="primary">grpE</name>
    <name evidence="14" type="ORF">ESZ47_00940</name>
</gene>
<comment type="subcellular location">
    <subcellularLocation>
        <location evidence="1 10">Cytoplasm</location>
    </subcellularLocation>
</comment>